<dbReference type="Proteomes" id="UP000669179">
    <property type="component" value="Unassembled WGS sequence"/>
</dbReference>
<name>A0A939PA54_9ACTN</name>
<feature type="compositionally biased region" description="Pro residues" evidence="1">
    <location>
        <begin position="195"/>
        <end position="206"/>
    </location>
</feature>
<evidence type="ECO:0000256" key="1">
    <source>
        <dbReference type="SAM" id="MobiDB-lite"/>
    </source>
</evidence>
<keyword evidence="2" id="KW-0732">Signal</keyword>
<reference evidence="3" key="1">
    <citation type="submission" date="2021-03" db="EMBL/GenBank/DDBJ databases">
        <authorList>
            <person name="Kanchanasin P."/>
            <person name="Saeng-In P."/>
            <person name="Phongsopitanun W."/>
            <person name="Yuki M."/>
            <person name="Kudo T."/>
            <person name="Ohkuma M."/>
            <person name="Tanasupawat S."/>
        </authorList>
    </citation>
    <scope>NUCLEOTIDE SEQUENCE</scope>
    <source>
        <strain evidence="3">GKU 128</strain>
    </source>
</reference>
<dbReference type="RefSeq" id="WP_208255990.1">
    <property type="nucleotide sequence ID" value="NZ_JAGEOJ010000005.1"/>
</dbReference>
<proteinExistence type="predicted"/>
<organism evidence="3 4">
    <name type="scientific">Actinomadura barringtoniae</name>
    <dbReference type="NCBI Taxonomy" id="1427535"/>
    <lineage>
        <taxon>Bacteria</taxon>
        <taxon>Bacillati</taxon>
        <taxon>Actinomycetota</taxon>
        <taxon>Actinomycetes</taxon>
        <taxon>Streptosporangiales</taxon>
        <taxon>Thermomonosporaceae</taxon>
        <taxon>Actinomadura</taxon>
    </lineage>
</organism>
<feature type="chain" id="PRO_5036679905" evidence="2">
    <location>
        <begin position="28"/>
        <end position="317"/>
    </location>
</feature>
<comment type="caution">
    <text evidence="3">The sequence shown here is derived from an EMBL/GenBank/DDBJ whole genome shotgun (WGS) entry which is preliminary data.</text>
</comment>
<feature type="signal peptide" evidence="2">
    <location>
        <begin position="1"/>
        <end position="27"/>
    </location>
</feature>
<evidence type="ECO:0000313" key="4">
    <source>
        <dbReference type="Proteomes" id="UP000669179"/>
    </source>
</evidence>
<sequence length="317" mass="33007">MRTKLLTLTTALASALTAGILPAAAHASDVPFLECPAGEVNVKVSPGLTFLPQNHDLHYFRHEVSGCRVLRSWGVPGWEVGTVHNGVMDYHADGRGGCPFGLDSIVDRGTVDLAWDDGHVTTLSVQPYSAGPLKTGHVDGTVVKGLGKGGRFDSTFTLGNAVSQAPLCVFPGISEIKATTDYVKVWDIPTAAAPAQPPSNGYPPEQPNLASGDGTTPTRKTLVPAMRPYGVSIVVRNSGRTQLQDITAVDATANPNAKLAGVYCQARALAPGQITKCGGTVTVPAGIGMNTSTFVVKATSPEGVAVSVQKNIYTYTG</sequence>
<keyword evidence="4" id="KW-1185">Reference proteome</keyword>
<dbReference type="EMBL" id="JAGEOJ010000005">
    <property type="protein sequence ID" value="MBO2448352.1"/>
    <property type="molecule type" value="Genomic_DNA"/>
</dbReference>
<dbReference type="AlphaFoldDB" id="A0A939PA54"/>
<gene>
    <name evidence="3" type="ORF">J4573_14700</name>
</gene>
<protein>
    <submittedName>
        <fullName evidence="3">Uncharacterized protein</fullName>
    </submittedName>
</protein>
<accession>A0A939PA54</accession>
<evidence type="ECO:0000313" key="3">
    <source>
        <dbReference type="EMBL" id="MBO2448352.1"/>
    </source>
</evidence>
<feature type="region of interest" description="Disordered" evidence="1">
    <location>
        <begin position="194"/>
        <end position="215"/>
    </location>
</feature>
<evidence type="ECO:0000256" key="2">
    <source>
        <dbReference type="SAM" id="SignalP"/>
    </source>
</evidence>